<dbReference type="Gene3D" id="3.10.129.10">
    <property type="entry name" value="Hotdog Thioesterase"/>
    <property type="match status" value="1"/>
</dbReference>
<name>A0A7W2ARE3_9BACL</name>
<organism evidence="2 3">
    <name type="scientific">Thermoactinomyces mirandus</name>
    <dbReference type="NCBI Taxonomy" id="2756294"/>
    <lineage>
        <taxon>Bacteria</taxon>
        <taxon>Bacillati</taxon>
        <taxon>Bacillota</taxon>
        <taxon>Bacilli</taxon>
        <taxon>Bacillales</taxon>
        <taxon>Thermoactinomycetaceae</taxon>
        <taxon>Thermoactinomyces</taxon>
    </lineage>
</organism>
<dbReference type="Proteomes" id="UP000538292">
    <property type="component" value="Unassembled WGS sequence"/>
</dbReference>
<comment type="caution">
    <text evidence="2">The sequence shown here is derived from an EMBL/GenBank/DDBJ whole genome shotgun (WGS) entry which is preliminary data.</text>
</comment>
<dbReference type="Pfam" id="PF03061">
    <property type="entry name" value="4HBT"/>
    <property type="match status" value="1"/>
</dbReference>
<evidence type="ECO:0000313" key="2">
    <source>
        <dbReference type="EMBL" id="MBA4601446.1"/>
    </source>
</evidence>
<feature type="domain" description="Thioesterase" evidence="1">
    <location>
        <begin position="28"/>
        <end position="68"/>
    </location>
</feature>
<dbReference type="InterPro" id="IPR006683">
    <property type="entry name" value="Thioestr_dom"/>
</dbReference>
<evidence type="ECO:0000259" key="1">
    <source>
        <dbReference type="Pfam" id="PF03061"/>
    </source>
</evidence>
<protein>
    <submittedName>
        <fullName evidence="2">PaaI family thioesterase</fullName>
    </submittedName>
</protein>
<dbReference type="InterPro" id="IPR029069">
    <property type="entry name" value="HotDog_dom_sf"/>
</dbReference>
<keyword evidence="3" id="KW-1185">Reference proteome</keyword>
<proteinExistence type="predicted"/>
<dbReference type="CDD" id="cd03443">
    <property type="entry name" value="PaaI_thioesterase"/>
    <property type="match status" value="1"/>
</dbReference>
<sequence>MDLYRYSDGQNHFSDGRNGCQDRHPGFACSFCSPAEEGWLTAETEVIKKGKKTFLMEAKVLDERKKLIAKASSTFFRLK</sequence>
<dbReference type="EMBL" id="JACEOL010000009">
    <property type="protein sequence ID" value="MBA4601446.1"/>
    <property type="molecule type" value="Genomic_DNA"/>
</dbReference>
<evidence type="ECO:0000313" key="3">
    <source>
        <dbReference type="Proteomes" id="UP000538292"/>
    </source>
</evidence>
<dbReference type="AlphaFoldDB" id="A0A7W2ARE3"/>
<accession>A0A7W2ARE3</accession>
<gene>
    <name evidence="2" type="ORF">H2C83_03745</name>
</gene>
<reference evidence="2 3" key="1">
    <citation type="submission" date="2020-07" db="EMBL/GenBank/DDBJ databases">
        <title>Thermoactinomyces phylogeny.</title>
        <authorList>
            <person name="Dunlap C."/>
        </authorList>
    </citation>
    <scope>NUCLEOTIDE SEQUENCE [LARGE SCALE GENOMIC DNA]</scope>
    <source>
        <strain evidence="2 3">AMNI-1</strain>
    </source>
</reference>
<dbReference type="SUPFAM" id="SSF54637">
    <property type="entry name" value="Thioesterase/thiol ester dehydrase-isomerase"/>
    <property type="match status" value="1"/>
</dbReference>